<accession>A0A072UVU9</accession>
<dbReference type="AlphaFoldDB" id="A0A072UVU9"/>
<name>A0A072UVU9_MEDTR</name>
<protein>
    <submittedName>
        <fullName evidence="1 2">Uncharacterized protein</fullName>
    </submittedName>
</protein>
<dbReference type="Proteomes" id="UP000002051">
    <property type="component" value="Chromosome 3"/>
</dbReference>
<organism evidence="1 3">
    <name type="scientific">Medicago truncatula</name>
    <name type="common">Barrel medic</name>
    <name type="synonym">Medicago tribuloides</name>
    <dbReference type="NCBI Taxonomy" id="3880"/>
    <lineage>
        <taxon>Eukaryota</taxon>
        <taxon>Viridiplantae</taxon>
        <taxon>Streptophyta</taxon>
        <taxon>Embryophyta</taxon>
        <taxon>Tracheophyta</taxon>
        <taxon>Spermatophyta</taxon>
        <taxon>Magnoliopsida</taxon>
        <taxon>eudicotyledons</taxon>
        <taxon>Gunneridae</taxon>
        <taxon>Pentapetalae</taxon>
        <taxon>rosids</taxon>
        <taxon>fabids</taxon>
        <taxon>Fabales</taxon>
        <taxon>Fabaceae</taxon>
        <taxon>Papilionoideae</taxon>
        <taxon>50 kb inversion clade</taxon>
        <taxon>NPAAA clade</taxon>
        <taxon>Hologalegina</taxon>
        <taxon>IRL clade</taxon>
        <taxon>Trifolieae</taxon>
        <taxon>Medicago</taxon>
    </lineage>
</organism>
<keyword evidence="3" id="KW-1185">Reference proteome</keyword>
<evidence type="ECO:0000313" key="1">
    <source>
        <dbReference type="EMBL" id="KEH33198.1"/>
    </source>
</evidence>
<gene>
    <name evidence="1" type="ordered locus">MTR_3g027275</name>
</gene>
<dbReference type="EnsemblPlants" id="KEH33198">
    <property type="protein sequence ID" value="KEH33198"/>
    <property type="gene ID" value="MTR_3g027275"/>
</dbReference>
<dbReference type="EMBL" id="CM001219">
    <property type="protein sequence ID" value="KEH33198.1"/>
    <property type="molecule type" value="Genomic_DNA"/>
</dbReference>
<proteinExistence type="predicted"/>
<evidence type="ECO:0000313" key="3">
    <source>
        <dbReference type="Proteomes" id="UP000002051"/>
    </source>
</evidence>
<evidence type="ECO:0000313" key="2">
    <source>
        <dbReference type="EnsemblPlants" id="KEH33198"/>
    </source>
</evidence>
<reference evidence="2" key="3">
    <citation type="submission" date="2015-04" db="UniProtKB">
        <authorList>
            <consortium name="EnsemblPlants"/>
        </authorList>
    </citation>
    <scope>IDENTIFICATION</scope>
    <source>
        <strain evidence="2">cv. Jemalong A17</strain>
    </source>
</reference>
<dbReference type="HOGENOM" id="CLU_3071684_0_0_1"/>
<reference evidence="1 3" key="1">
    <citation type="journal article" date="2011" name="Nature">
        <title>The Medicago genome provides insight into the evolution of rhizobial symbioses.</title>
        <authorList>
            <person name="Young N.D."/>
            <person name="Debelle F."/>
            <person name="Oldroyd G.E."/>
            <person name="Geurts R."/>
            <person name="Cannon S.B."/>
            <person name="Udvardi M.K."/>
            <person name="Benedito V.A."/>
            <person name="Mayer K.F."/>
            <person name="Gouzy J."/>
            <person name="Schoof H."/>
            <person name="Van de Peer Y."/>
            <person name="Proost S."/>
            <person name="Cook D.R."/>
            <person name="Meyers B.C."/>
            <person name="Spannagl M."/>
            <person name="Cheung F."/>
            <person name="De Mita S."/>
            <person name="Krishnakumar V."/>
            <person name="Gundlach H."/>
            <person name="Zhou S."/>
            <person name="Mudge J."/>
            <person name="Bharti A.K."/>
            <person name="Murray J.D."/>
            <person name="Naoumkina M.A."/>
            <person name="Rosen B."/>
            <person name="Silverstein K.A."/>
            <person name="Tang H."/>
            <person name="Rombauts S."/>
            <person name="Zhao P.X."/>
            <person name="Zhou P."/>
            <person name="Barbe V."/>
            <person name="Bardou P."/>
            <person name="Bechner M."/>
            <person name="Bellec A."/>
            <person name="Berger A."/>
            <person name="Berges H."/>
            <person name="Bidwell S."/>
            <person name="Bisseling T."/>
            <person name="Choisne N."/>
            <person name="Couloux A."/>
            <person name="Denny R."/>
            <person name="Deshpande S."/>
            <person name="Dai X."/>
            <person name="Doyle J.J."/>
            <person name="Dudez A.M."/>
            <person name="Farmer A.D."/>
            <person name="Fouteau S."/>
            <person name="Franken C."/>
            <person name="Gibelin C."/>
            <person name="Gish J."/>
            <person name="Goldstein S."/>
            <person name="Gonzalez A.J."/>
            <person name="Green P.J."/>
            <person name="Hallab A."/>
            <person name="Hartog M."/>
            <person name="Hua A."/>
            <person name="Humphray S.J."/>
            <person name="Jeong D.H."/>
            <person name="Jing Y."/>
            <person name="Jocker A."/>
            <person name="Kenton S.M."/>
            <person name="Kim D.J."/>
            <person name="Klee K."/>
            <person name="Lai H."/>
            <person name="Lang C."/>
            <person name="Lin S."/>
            <person name="Macmil S.L."/>
            <person name="Magdelenat G."/>
            <person name="Matthews L."/>
            <person name="McCorrison J."/>
            <person name="Monaghan E.L."/>
            <person name="Mun J.H."/>
            <person name="Najar F.Z."/>
            <person name="Nicholson C."/>
            <person name="Noirot C."/>
            <person name="O'Bleness M."/>
            <person name="Paule C.R."/>
            <person name="Poulain J."/>
            <person name="Prion F."/>
            <person name="Qin B."/>
            <person name="Qu C."/>
            <person name="Retzel E.F."/>
            <person name="Riddle C."/>
            <person name="Sallet E."/>
            <person name="Samain S."/>
            <person name="Samson N."/>
            <person name="Sanders I."/>
            <person name="Saurat O."/>
            <person name="Scarpelli C."/>
            <person name="Schiex T."/>
            <person name="Segurens B."/>
            <person name="Severin A.J."/>
            <person name="Sherrier D.J."/>
            <person name="Shi R."/>
            <person name="Sims S."/>
            <person name="Singer S.R."/>
            <person name="Sinharoy S."/>
            <person name="Sterck L."/>
            <person name="Viollet A."/>
            <person name="Wang B.B."/>
            <person name="Wang K."/>
            <person name="Wang M."/>
            <person name="Wang X."/>
            <person name="Warfsmann J."/>
            <person name="Weissenbach J."/>
            <person name="White D.D."/>
            <person name="White J.D."/>
            <person name="Wiley G.B."/>
            <person name="Wincker P."/>
            <person name="Xing Y."/>
            <person name="Yang L."/>
            <person name="Yao Z."/>
            <person name="Ying F."/>
            <person name="Zhai J."/>
            <person name="Zhou L."/>
            <person name="Zuber A."/>
            <person name="Denarie J."/>
            <person name="Dixon R.A."/>
            <person name="May G.D."/>
            <person name="Schwartz D.C."/>
            <person name="Rogers J."/>
            <person name="Quetier F."/>
            <person name="Town C.D."/>
            <person name="Roe B.A."/>
        </authorList>
    </citation>
    <scope>NUCLEOTIDE SEQUENCE [LARGE SCALE GENOMIC DNA]</scope>
    <source>
        <strain evidence="1">A17</strain>
        <strain evidence="2 3">cv. Jemalong A17</strain>
    </source>
</reference>
<reference evidence="1 3" key="2">
    <citation type="journal article" date="2014" name="BMC Genomics">
        <title>An improved genome release (version Mt4.0) for the model legume Medicago truncatula.</title>
        <authorList>
            <person name="Tang H."/>
            <person name="Krishnakumar V."/>
            <person name="Bidwell S."/>
            <person name="Rosen B."/>
            <person name="Chan A."/>
            <person name="Zhou S."/>
            <person name="Gentzbittel L."/>
            <person name="Childs K.L."/>
            <person name="Yandell M."/>
            <person name="Gundlach H."/>
            <person name="Mayer K.F."/>
            <person name="Schwartz D.C."/>
            <person name="Town C.D."/>
        </authorList>
    </citation>
    <scope>GENOME REANNOTATION</scope>
    <source>
        <strain evidence="1">A17</strain>
        <strain evidence="2 3">cv. Jemalong A17</strain>
    </source>
</reference>
<sequence length="53" mass="5950">MTYITGVVFKSEVVNDHEWMSCAKPVIEAPDRPNLTLLGSTVFKSTIFKSTIF</sequence>